<proteinExistence type="predicted"/>
<dbReference type="RefSeq" id="WP_073377743.1">
    <property type="nucleotide sequence ID" value="NZ_FQXS01000023.1"/>
</dbReference>
<sequence>MKAQKKNMVVMNAKNKLDINLLRALLITFGFVSVIGLIWYSNTLSKVTYICGITSCIAAFSLGFIKFSTKGSAIRTLIIIVLSAIGILASMIRIYHDSNMLRDIWGAIPHFLSLFLFVAVLVIVLRSNN</sequence>
<keyword evidence="1" id="KW-1133">Transmembrane helix</keyword>
<accession>A0A1M5XTF6</accession>
<evidence type="ECO:0000313" key="2">
    <source>
        <dbReference type="EMBL" id="SHI03039.1"/>
    </source>
</evidence>
<feature type="transmembrane region" description="Helical" evidence="1">
    <location>
        <begin position="21"/>
        <end position="41"/>
    </location>
</feature>
<gene>
    <name evidence="2" type="ORF">SAMN02745124_03327</name>
</gene>
<keyword evidence="1" id="KW-0472">Membrane</keyword>
<dbReference type="AlphaFoldDB" id="A0A1M5XTF6"/>
<dbReference type="EMBL" id="FQXS01000023">
    <property type="protein sequence ID" value="SHI03039.1"/>
    <property type="molecule type" value="Genomic_DNA"/>
</dbReference>
<feature type="transmembrane region" description="Helical" evidence="1">
    <location>
        <begin position="77"/>
        <end position="95"/>
    </location>
</feature>
<name>A0A1M5XTF6_9BACT</name>
<feature type="transmembrane region" description="Helical" evidence="1">
    <location>
        <begin position="107"/>
        <end position="125"/>
    </location>
</feature>
<keyword evidence="3" id="KW-1185">Reference proteome</keyword>
<reference evidence="2 3" key="1">
    <citation type="submission" date="2016-11" db="EMBL/GenBank/DDBJ databases">
        <authorList>
            <person name="Jaros S."/>
            <person name="Januszkiewicz K."/>
            <person name="Wedrychowicz H."/>
        </authorList>
    </citation>
    <scope>NUCLEOTIDE SEQUENCE [LARGE SCALE GENOMIC DNA]</scope>
    <source>
        <strain evidence="2 3">DSM 9705</strain>
    </source>
</reference>
<protein>
    <submittedName>
        <fullName evidence="2">Uncharacterized protein</fullName>
    </submittedName>
</protein>
<organism evidence="2 3">
    <name type="scientific">Desulfofustis glycolicus DSM 9705</name>
    <dbReference type="NCBI Taxonomy" id="1121409"/>
    <lineage>
        <taxon>Bacteria</taxon>
        <taxon>Pseudomonadati</taxon>
        <taxon>Thermodesulfobacteriota</taxon>
        <taxon>Desulfobulbia</taxon>
        <taxon>Desulfobulbales</taxon>
        <taxon>Desulfocapsaceae</taxon>
        <taxon>Desulfofustis</taxon>
    </lineage>
</organism>
<dbReference type="Proteomes" id="UP000184139">
    <property type="component" value="Unassembled WGS sequence"/>
</dbReference>
<keyword evidence="1" id="KW-0812">Transmembrane</keyword>
<evidence type="ECO:0000256" key="1">
    <source>
        <dbReference type="SAM" id="Phobius"/>
    </source>
</evidence>
<feature type="transmembrane region" description="Helical" evidence="1">
    <location>
        <begin position="47"/>
        <end position="65"/>
    </location>
</feature>
<evidence type="ECO:0000313" key="3">
    <source>
        <dbReference type="Proteomes" id="UP000184139"/>
    </source>
</evidence>